<dbReference type="Proteomes" id="UP000262712">
    <property type="component" value="Chromosome"/>
</dbReference>
<protein>
    <submittedName>
        <fullName evidence="2">Gamma-glutamylcyclotransferase</fullName>
    </submittedName>
</protein>
<dbReference type="EMBL" id="NXFY01000002">
    <property type="protein sequence ID" value="PHO18990.1"/>
    <property type="molecule type" value="Genomic_DNA"/>
</dbReference>
<sequence>MYLFGYGSLINLNSAQKSFKRKISYKDLIPVKIKGLKKVWNAIEVVDFDDEKQVNTVFLNLQKDENSYANGVVVKITEDELELLKLREKNYSNIIIDKKNVINMTLDEDIITFMTTNEEKIAKKTNTNCVIASKYIDILTNSFENYDDEFVKEYKQQTLSNFPFELKEGTYKFSDPIQNKLAKEGVNEQK</sequence>
<dbReference type="GO" id="GO:0016740">
    <property type="term" value="F:transferase activity"/>
    <property type="evidence" value="ECO:0007669"/>
    <property type="project" value="UniProtKB-KW"/>
</dbReference>
<evidence type="ECO:0000313" key="3">
    <source>
        <dbReference type="Proteomes" id="UP000221222"/>
    </source>
</evidence>
<evidence type="ECO:0000313" key="4">
    <source>
        <dbReference type="Proteomes" id="UP000262712"/>
    </source>
</evidence>
<organism evidence="2 3">
    <name type="scientific">Malaciobacter molluscorum LMG 25693</name>
    <dbReference type="NCBI Taxonomy" id="870501"/>
    <lineage>
        <taxon>Bacteria</taxon>
        <taxon>Pseudomonadati</taxon>
        <taxon>Campylobacterota</taxon>
        <taxon>Epsilonproteobacteria</taxon>
        <taxon>Campylobacterales</taxon>
        <taxon>Arcobacteraceae</taxon>
        <taxon>Malaciobacter</taxon>
    </lineage>
</organism>
<name>A0A2G1DKK3_9BACT</name>
<evidence type="ECO:0000313" key="1">
    <source>
        <dbReference type="EMBL" id="AXX92565.1"/>
    </source>
</evidence>
<dbReference type="RefSeq" id="WP_099341350.1">
    <property type="nucleotide sequence ID" value="NZ_CP032098.1"/>
</dbReference>
<reference evidence="2 3" key="1">
    <citation type="submission" date="2017-09" db="EMBL/GenBank/DDBJ databases">
        <title>Arcobacter canalis sp. nov., a new species isolated from a water canal contaminated with urban sewage.</title>
        <authorList>
            <person name="Perez-Cataluna A."/>
            <person name="Salas-Masso N."/>
            <person name="Figueras M.J."/>
        </authorList>
    </citation>
    <scope>NUCLEOTIDE SEQUENCE [LARGE SCALE GENOMIC DNA]</scope>
    <source>
        <strain evidence="2 3">F98-3</strain>
    </source>
</reference>
<evidence type="ECO:0000313" key="2">
    <source>
        <dbReference type="EMBL" id="PHO18990.1"/>
    </source>
</evidence>
<keyword evidence="3" id="KW-1185">Reference proteome</keyword>
<keyword evidence="2" id="KW-0808">Transferase</keyword>
<proteinExistence type="predicted"/>
<reference evidence="1 4" key="2">
    <citation type="submission" date="2018-08" db="EMBL/GenBank/DDBJ databases">
        <title>Complete genome of the Arcobacter molluscorum type strain LMG 25693.</title>
        <authorList>
            <person name="Miller W.G."/>
            <person name="Yee E."/>
            <person name="Bono J.L."/>
        </authorList>
    </citation>
    <scope>NUCLEOTIDE SEQUENCE [LARGE SCALE GENOMIC DNA]</scope>
    <source>
        <strain evidence="1 4">CECT 7696</strain>
    </source>
</reference>
<dbReference type="KEGG" id="amol:AMOL_1596"/>
<gene>
    <name evidence="1" type="ORF">AMOL_1596</name>
    <name evidence="2" type="ORF">CPU12_01720</name>
</gene>
<dbReference type="Proteomes" id="UP000221222">
    <property type="component" value="Unassembled WGS sequence"/>
</dbReference>
<dbReference type="EMBL" id="CP032098">
    <property type="protein sequence ID" value="AXX92565.1"/>
    <property type="molecule type" value="Genomic_DNA"/>
</dbReference>
<accession>A0A2G1DKK3</accession>
<dbReference type="AlphaFoldDB" id="A0A2G1DKK3"/>
<dbReference type="Gene3D" id="3.10.490.10">
    <property type="entry name" value="Gamma-glutamyl cyclotransferase-like"/>
    <property type="match status" value="1"/>
</dbReference>